<sequence length="242" mass="27016">MPSYAKFLKDILSNKRRLEEHETVALTEECSALIQNKLPPKLKDPGSFLIPCEIRAASFEKALCNLGASVSFMPLSVCKKLDMGELKPETISLQLADRSVKHPISILEDIPIKVGKFFVPADFVVLKMEEDTQIPIILGRPFLETTGALIDVKNGKLSLIVGEEKVEFDLANSVKRSFVESSCCRVDDPLHLCLVHDELEDNEDGESEDCAQLSLPKELLRHQQARTKILEPVSTVHNPEKL</sequence>
<dbReference type="Proteomes" id="UP001515500">
    <property type="component" value="Chromosome 15"/>
</dbReference>
<evidence type="ECO:0000313" key="2">
    <source>
        <dbReference type="RefSeq" id="XP_039140473.1"/>
    </source>
</evidence>
<protein>
    <submittedName>
        <fullName evidence="2">Uncharacterized protein LOC120277686</fullName>
    </submittedName>
</protein>
<name>A0AB40CN26_DIOCR</name>
<dbReference type="CDD" id="cd00303">
    <property type="entry name" value="retropepsin_like"/>
    <property type="match status" value="1"/>
</dbReference>
<organism evidence="1 2">
    <name type="scientific">Dioscorea cayennensis subsp. rotundata</name>
    <name type="common">White Guinea yam</name>
    <name type="synonym">Dioscorea rotundata</name>
    <dbReference type="NCBI Taxonomy" id="55577"/>
    <lineage>
        <taxon>Eukaryota</taxon>
        <taxon>Viridiplantae</taxon>
        <taxon>Streptophyta</taxon>
        <taxon>Embryophyta</taxon>
        <taxon>Tracheophyta</taxon>
        <taxon>Spermatophyta</taxon>
        <taxon>Magnoliopsida</taxon>
        <taxon>Liliopsida</taxon>
        <taxon>Dioscoreales</taxon>
        <taxon>Dioscoreaceae</taxon>
        <taxon>Dioscorea</taxon>
    </lineage>
</organism>
<accession>A0AB40CN26</accession>
<dbReference type="PANTHER" id="PTHR33067:SF31">
    <property type="entry name" value="RNA-DIRECTED DNA POLYMERASE"/>
    <property type="match status" value="1"/>
</dbReference>
<dbReference type="GeneID" id="120277686"/>
<dbReference type="AlphaFoldDB" id="A0AB40CN26"/>
<proteinExistence type="predicted"/>
<reference evidence="2" key="1">
    <citation type="submission" date="2025-08" db="UniProtKB">
        <authorList>
            <consortium name="RefSeq"/>
        </authorList>
    </citation>
    <scope>IDENTIFICATION</scope>
</reference>
<dbReference type="RefSeq" id="XP_039140473.1">
    <property type="nucleotide sequence ID" value="XM_039284539.1"/>
</dbReference>
<keyword evidence="1" id="KW-1185">Reference proteome</keyword>
<dbReference type="Gene3D" id="2.40.70.10">
    <property type="entry name" value="Acid Proteases"/>
    <property type="match status" value="1"/>
</dbReference>
<gene>
    <name evidence="2" type="primary">LOC120277686</name>
</gene>
<dbReference type="InterPro" id="IPR021109">
    <property type="entry name" value="Peptidase_aspartic_dom_sf"/>
</dbReference>
<evidence type="ECO:0000313" key="1">
    <source>
        <dbReference type="Proteomes" id="UP001515500"/>
    </source>
</evidence>
<dbReference type="PANTHER" id="PTHR33067">
    <property type="entry name" value="RNA-DIRECTED DNA POLYMERASE-RELATED"/>
    <property type="match status" value="1"/>
</dbReference>